<comment type="caution">
    <text evidence="2">The sequence shown here is derived from an EMBL/GenBank/DDBJ whole genome shotgun (WGS) entry which is preliminary data.</text>
</comment>
<protein>
    <recommendedName>
        <fullName evidence="1">IPT/TIG domain-containing protein</fullName>
    </recommendedName>
</protein>
<name>A0A4S8P6X1_9ACTN</name>
<organism evidence="2 3">
    <name type="scientific">Glycomyces paridis</name>
    <dbReference type="NCBI Taxonomy" id="2126555"/>
    <lineage>
        <taxon>Bacteria</taxon>
        <taxon>Bacillati</taxon>
        <taxon>Actinomycetota</taxon>
        <taxon>Actinomycetes</taxon>
        <taxon>Glycomycetales</taxon>
        <taxon>Glycomycetaceae</taxon>
        <taxon>Glycomyces</taxon>
    </lineage>
</organism>
<dbReference type="Pfam" id="PF01833">
    <property type="entry name" value="TIG"/>
    <property type="match status" value="1"/>
</dbReference>
<dbReference type="OrthoDB" id="4201135at2"/>
<accession>A0A4S8P6X1</accession>
<dbReference type="Gene3D" id="2.60.40.10">
    <property type="entry name" value="Immunoglobulins"/>
    <property type="match status" value="1"/>
</dbReference>
<evidence type="ECO:0000313" key="3">
    <source>
        <dbReference type="Proteomes" id="UP000305792"/>
    </source>
</evidence>
<evidence type="ECO:0000313" key="2">
    <source>
        <dbReference type="EMBL" id="THV26010.1"/>
    </source>
</evidence>
<dbReference type="RefSeq" id="WP_136531458.1">
    <property type="nucleotide sequence ID" value="NZ_STGX01000016.1"/>
</dbReference>
<evidence type="ECO:0000259" key="1">
    <source>
        <dbReference type="SMART" id="SM00429"/>
    </source>
</evidence>
<gene>
    <name evidence="2" type="ORF">E9998_19960</name>
</gene>
<dbReference type="NCBIfam" id="NF047353">
    <property type="entry name" value="tube_lmo2291"/>
    <property type="match status" value="1"/>
</dbReference>
<dbReference type="SMART" id="SM00429">
    <property type="entry name" value="IPT"/>
    <property type="match status" value="1"/>
</dbReference>
<dbReference type="AlphaFoldDB" id="A0A4S8P6X1"/>
<dbReference type="InterPro" id="IPR013783">
    <property type="entry name" value="Ig-like_fold"/>
</dbReference>
<keyword evidence="3" id="KW-1185">Reference proteome</keyword>
<dbReference type="InterPro" id="IPR002909">
    <property type="entry name" value="IPT_dom"/>
</dbReference>
<dbReference type="GO" id="GO:0005975">
    <property type="term" value="P:carbohydrate metabolic process"/>
    <property type="evidence" value="ECO:0007669"/>
    <property type="project" value="UniProtKB-ARBA"/>
</dbReference>
<dbReference type="CDD" id="cd00102">
    <property type="entry name" value="IPT"/>
    <property type="match status" value="1"/>
</dbReference>
<dbReference type="SUPFAM" id="SSF81296">
    <property type="entry name" value="E set domains"/>
    <property type="match status" value="1"/>
</dbReference>
<reference evidence="2 3" key="1">
    <citation type="journal article" date="2018" name="Int. J. Syst. Evol. Microbiol.">
        <title>Glycomyces paridis sp. nov., isolated from the medicinal plant Paris polyphylla.</title>
        <authorList>
            <person name="Fang X.M."/>
            <person name="Bai J.L."/>
            <person name="Su J."/>
            <person name="Zhao L.L."/>
            <person name="Liu H.Y."/>
            <person name="Ma B.P."/>
            <person name="Zhang Y.Q."/>
            <person name="Yu L.Y."/>
        </authorList>
    </citation>
    <scope>NUCLEOTIDE SEQUENCE [LARGE SCALE GENOMIC DNA]</scope>
    <source>
        <strain evidence="2 3">CPCC 204357</strain>
    </source>
</reference>
<proteinExistence type="predicted"/>
<dbReference type="EMBL" id="STGX01000016">
    <property type="protein sequence ID" value="THV26010.1"/>
    <property type="molecule type" value="Genomic_DNA"/>
</dbReference>
<sequence length="245" mass="25728">MAEATALQRKWRWQINTGSVSVPNWETVLGLQEFTPNIEPTDQEDNDYESDGWGGSTRTMLVWGLEANLSHRKDTVTHVENTVHAFLRLASMAIEAADGVVHMRWFDKLGSVEAYEGYGLITWAPDGGGMADLERVSVTVTPSATNPVLTTIANPVNAAPLPVVTSLSPATGPAAGGTLVTITGAYFTGATTVEFGADDATDFEVVSATKIAAIAPAHAAGAVQVKVTTPNGASADTAGDDYTYA</sequence>
<dbReference type="Proteomes" id="UP000305792">
    <property type="component" value="Unassembled WGS sequence"/>
</dbReference>
<dbReference type="InterPro" id="IPR014756">
    <property type="entry name" value="Ig_E-set"/>
</dbReference>
<feature type="domain" description="IPT/TIG" evidence="1">
    <location>
        <begin position="161"/>
        <end position="245"/>
    </location>
</feature>